<organism evidence="3 4">
    <name type="scientific">Neocallimastix californiae</name>
    <dbReference type="NCBI Taxonomy" id="1754190"/>
    <lineage>
        <taxon>Eukaryota</taxon>
        <taxon>Fungi</taxon>
        <taxon>Fungi incertae sedis</taxon>
        <taxon>Chytridiomycota</taxon>
        <taxon>Chytridiomycota incertae sedis</taxon>
        <taxon>Neocallimastigomycetes</taxon>
        <taxon>Neocallimastigales</taxon>
        <taxon>Neocallimastigaceae</taxon>
        <taxon>Neocallimastix</taxon>
    </lineage>
</organism>
<feature type="compositionally biased region" description="Low complexity" evidence="2">
    <location>
        <begin position="623"/>
        <end position="644"/>
    </location>
</feature>
<evidence type="ECO:0000256" key="1">
    <source>
        <dbReference type="SAM" id="Coils"/>
    </source>
</evidence>
<gene>
    <name evidence="3" type="ORF">LY90DRAFT_706201</name>
</gene>
<evidence type="ECO:0000313" key="4">
    <source>
        <dbReference type="Proteomes" id="UP000193920"/>
    </source>
</evidence>
<protein>
    <recommendedName>
        <fullName evidence="5">Actin-like ATPase domain-containing protein</fullName>
    </recommendedName>
</protein>
<sequence length="800" mass="92992">MLIVGIDIGSYFTTYAYSYEFENKTFLKSAKYLSGFNLEKVIQNDTVYIIKKLLTLERNSDPVPKNFMFLSEMLTEKDFLNEIRKFVSRIVKIIPVDQDDTDNKYFVVAYPRGLLKQPISKIYLELICNAITKGIPFRQCYKEILLKKRKSEIIANSPPGSTVSLDMESFSKKYSKSLVLMDEKNSSIITGVDNKDFEKTYEKILDIDDIFNALNDIDVETYKTLYIDFGLKEIRFHYSEFINIIKPIKNMIVDDLTDILIEQHLSNFCYNLTSEKQRRLRNQLRADVRNIILPKFTDDTVETYQHEFKFEMLHFLKVTKEMINSYIESSLLYDVIERIQENVSTPLYNVELVGGLCNLYYHYIKKNFPELKINISNINISVGCVYYEQQLLEKEKLVRNKYRDAKIDCKNQIEKLNASLDEERMALSFINKEQLDFFHRQQEKQQQLIERNTNKPNSEFGWMGNVHKKDAKEQEQSFVALIEKKNAVEERIENIRQKIKKVEEFRDGLDKYYQSVVTSFGNVSFDFFSSYSIVISSNEETLTPLSSSPQPSNNNLSVVAKKADILNELNLSPESNNNLYFKKLGLTLDDTTTEDHQRNRKIEVVGSFTDINKSPLKDRVERTSTPLNNNSNVNSVSSSPTSSIDDNDNGMTFQMDMEKPPQKSSSRPIPGRSYHTRDRGGEEEKERMSINNIYNSSIYSTSQSSLSTTPNGSYRNAFAALNNKFISFNLQSDRLKRKTQLLEENRSLGSELKKVQTKNFTINEEMAHVKQENQELKSENERLQQQIEELTKKLQALEKS</sequence>
<comment type="caution">
    <text evidence="3">The sequence shown here is derived from an EMBL/GenBank/DDBJ whole genome shotgun (WGS) entry which is preliminary data.</text>
</comment>
<dbReference type="Proteomes" id="UP000193920">
    <property type="component" value="Unassembled WGS sequence"/>
</dbReference>
<dbReference type="AlphaFoldDB" id="A0A1Y2ATT2"/>
<feature type="coiled-coil region" evidence="1">
    <location>
        <begin position="471"/>
        <end position="505"/>
    </location>
</feature>
<feature type="coiled-coil region" evidence="1">
    <location>
        <begin position="738"/>
        <end position="800"/>
    </location>
</feature>
<keyword evidence="4" id="KW-1185">Reference proteome</keyword>
<dbReference type="EMBL" id="MCOG01000206">
    <property type="protein sequence ID" value="ORY25998.1"/>
    <property type="molecule type" value="Genomic_DNA"/>
</dbReference>
<feature type="compositionally biased region" description="Basic and acidic residues" evidence="2">
    <location>
        <begin position="675"/>
        <end position="685"/>
    </location>
</feature>
<accession>A0A1Y2ATT2</accession>
<proteinExistence type="predicted"/>
<name>A0A1Y2ATT2_9FUNG</name>
<keyword evidence="1" id="KW-0175">Coiled coil</keyword>
<dbReference type="OrthoDB" id="2145923at2759"/>
<evidence type="ECO:0008006" key="5">
    <source>
        <dbReference type="Google" id="ProtNLM"/>
    </source>
</evidence>
<reference evidence="3 4" key="1">
    <citation type="submission" date="2016-08" db="EMBL/GenBank/DDBJ databases">
        <title>A Parts List for Fungal Cellulosomes Revealed by Comparative Genomics.</title>
        <authorList>
            <consortium name="DOE Joint Genome Institute"/>
            <person name="Haitjema C.H."/>
            <person name="Gilmore S.P."/>
            <person name="Henske J.K."/>
            <person name="Solomon K.V."/>
            <person name="De Groot R."/>
            <person name="Kuo A."/>
            <person name="Mondo S.J."/>
            <person name="Salamov A.A."/>
            <person name="Labutti K."/>
            <person name="Zhao Z."/>
            <person name="Chiniquy J."/>
            <person name="Barry K."/>
            <person name="Brewer H.M."/>
            <person name="Purvine S.O."/>
            <person name="Wright A.T."/>
            <person name="Boxma B."/>
            <person name="Van Alen T."/>
            <person name="Hackstein J.H."/>
            <person name="Baker S.E."/>
            <person name="Grigoriev I.V."/>
            <person name="O'Malley M.A."/>
        </authorList>
    </citation>
    <scope>NUCLEOTIDE SEQUENCE [LARGE SCALE GENOMIC DNA]</scope>
    <source>
        <strain evidence="3 4">G1</strain>
    </source>
</reference>
<evidence type="ECO:0000256" key="2">
    <source>
        <dbReference type="SAM" id="MobiDB-lite"/>
    </source>
</evidence>
<feature type="region of interest" description="Disordered" evidence="2">
    <location>
        <begin position="615"/>
        <end position="685"/>
    </location>
</feature>
<evidence type="ECO:0000313" key="3">
    <source>
        <dbReference type="EMBL" id="ORY25998.1"/>
    </source>
</evidence>